<organism evidence="3 4">
    <name type="scientific">Gordonia rhizosphera NBRC 16068</name>
    <dbReference type="NCBI Taxonomy" id="1108045"/>
    <lineage>
        <taxon>Bacteria</taxon>
        <taxon>Bacillati</taxon>
        <taxon>Actinomycetota</taxon>
        <taxon>Actinomycetes</taxon>
        <taxon>Mycobacteriales</taxon>
        <taxon>Gordoniaceae</taxon>
        <taxon>Gordonia</taxon>
    </lineage>
</organism>
<evidence type="ECO:0000259" key="2">
    <source>
        <dbReference type="Pfam" id="PF04909"/>
    </source>
</evidence>
<keyword evidence="1" id="KW-0456">Lyase</keyword>
<gene>
    <name evidence="3" type="ORF">GORHZ_186_00200</name>
</gene>
<dbReference type="SUPFAM" id="SSF51556">
    <property type="entry name" value="Metallo-dependent hydrolases"/>
    <property type="match status" value="1"/>
</dbReference>
<dbReference type="GO" id="GO:0016787">
    <property type="term" value="F:hydrolase activity"/>
    <property type="evidence" value="ECO:0007669"/>
    <property type="project" value="InterPro"/>
</dbReference>
<dbReference type="AlphaFoldDB" id="K6W0F9"/>
<keyword evidence="4" id="KW-1185">Reference proteome</keyword>
<dbReference type="PANTHER" id="PTHR21240">
    <property type="entry name" value="2-AMINO-3-CARBOXYLMUCONATE-6-SEMIALDEHYDE DECARBOXYLASE"/>
    <property type="match status" value="1"/>
</dbReference>
<dbReference type="GO" id="GO:0019748">
    <property type="term" value="P:secondary metabolic process"/>
    <property type="evidence" value="ECO:0007669"/>
    <property type="project" value="TreeGrafter"/>
</dbReference>
<sequence length="307" mass="34317">MNTVGPPVDASEPFGPEEVARTCAVWQGLGLPGLIDVHTHFMPKPVMDKVWSYFDSIGPRFGKEWPITYRAAEDLRVATLQEFGVRAYSSLVYPHKADMAEWLNGWAADFAAHHPDCLPTATFYPEESAPQYVSHAIQRGVRVFKSHIQVGDYSPLDSLLDGVWSQIADSQVPVIIHCGSGPEPGRYTGVEPIRTLLHRFPSLPLIIAHMGTTEYIEFLELAEQHPSVYLDTTMSFTDFTEADWPYPKDALPRLQDIGDKILFGSDFPNIPYPYTHGLEALARLDLGDDWLRGAVYRNAAKLFDIAA</sequence>
<name>K6W0F9_9ACTN</name>
<dbReference type="STRING" id="1108045.GORHZ_186_00200"/>
<dbReference type="CDD" id="cd01292">
    <property type="entry name" value="metallo-dependent_hydrolases"/>
    <property type="match status" value="1"/>
</dbReference>
<dbReference type="InterPro" id="IPR032466">
    <property type="entry name" value="Metal_Hydrolase"/>
</dbReference>
<reference evidence="3 4" key="1">
    <citation type="submission" date="2012-08" db="EMBL/GenBank/DDBJ databases">
        <title>Whole genome shotgun sequence of Gordonia rhizosphera NBRC 16068.</title>
        <authorList>
            <person name="Takarada H."/>
            <person name="Isaki S."/>
            <person name="Hosoyama A."/>
            <person name="Tsuchikane K."/>
            <person name="Katsumata H."/>
            <person name="Baba S."/>
            <person name="Ohji S."/>
            <person name="Yamazaki S."/>
            <person name="Fujita N."/>
        </authorList>
    </citation>
    <scope>NUCLEOTIDE SEQUENCE [LARGE SCALE GENOMIC DNA]</scope>
    <source>
        <strain evidence="3 4">NBRC 16068</strain>
    </source>
</reference>
<evidence type="ECO:0000313" key="3">
    <source>
        <dbReference type="EMBL" id="GAB92650.1"/>
    </source>
</evidence>
<dbReference type="Proteomes" id="UP000008363">
    <property type="component" value="Unassembled WGS sequence"/>
</dbReference>
<dbReference type="PANTHER" id="PTHR21240:SF28">
    <property type="entry name" value="ISO-OROTATE DECARBOXYLASE (EUROFUNG)"/>
    <property type="match status" value="1"/>
</dbReference>
<dbReference type="GO" id="GO:0016831">
    <property type="term" value="F:carboxy-lyase activity"/>
    <property type="evidence" value="ECO:0007669"/>
    <property type="project" value="InterPro"/>
</dbReference>
<feature type="domain" description="Amidohydrolase-related" evidence="2">
    <location>
        <begin position="35"/>
        <end position="305"/>
    </location>
</feature>
<comment type="caution">
    <text evidence="3">The sequence shown here is derived from an EMBL/GenBank/DDBJ whole genome shotgun (WGS) entry which is preliminary data.</text>
</comment>
<accession>K6W0F9</accession>
<evidence type="ECO:0000256" key="1">
    <source>
        <dbReference type="ARBA" id="ARBA00023239"/>
    </source>
</evidence>
<dbReference type="EMBL" id="BAHC01000186">
    <property type="protein sequence ID" value="GAB92650.1"/>
    <property type="molecule type" value="Genomic_DNA"/>
</dbReference>
<dbReference type="InterPro" id="IPR006680">
    <property type="entry name" value="Amidohydro-rel"/>
</dbReference>
<protein>
    <recommendedName>
        <fullName evidence="2">Amidohydrolase-related domain-containing protein</fullName>
    </recommendedName>
</protein>
<dbReference type="RefSeq" id="WP_006337326.1">
    <property type="nucleotide sequence ID" value="NZ_BAHC01000186.1"/>
</dbReference>
<dbReference type="Gene3D" id="3.20.20.140">
    <property type="entry name" value="Metal-dependent hydrolases"/>
    <property type="match status" value="1"/>
</dbReference>
<dbReference type="eggNOG" id="COG2159">
    <property type="taxonomic scope" value="Bacteria"/>
</dbReference>
<dbReference type="InterPro" id="IPR032465">
    <property type="entry name" value="ACMSD"/>
</dbReference>
<dbReference type="Pfam" id="PF04909">
    <property type="entry name" value="Amidohydro_2"/>
    <property type="match status" value="1"/>
</dbReference>
<evidence type="ECO:0000313" key="4">
    <source>
        <dbReference type="Proteomes" id="UP000008363"/>
    </source>
</evidence>
<dbReference type="GO" id="GO:0005737">
    <property type="term" value="C:cytoplasm"/>
    <property type="evidence" value="ECO:0007669"/>
    <property type="project" value="TreeGrafter"/>
</dbReference>
<proteinExistence type="predicted"/>